<dbReference type="SUPFAM" id="SSF53850">
    <property type="entry name" value="Periplasmic binding protein-like II"/>
    <property type="match status" value="1"/>
</dbReference>
<dbReference type="Pfam" id="PF03466">
    <property type="entry name" value="LysR_substrate"/>
    <property type="match status" value="1"/>
</dbReference>
<gene>
    <name evidence="7" type="ORF">SMD27_02815</name>
</gene>
<feature type="domain" description="HTH lysR-type" evidence="6">
    <location>
        <begin position="1"/>
        <end position="58"/>
    </location>
</feature>
<dbReference type="InterPro" id="IPR036388">
    <property type="entry name" value="WH-like_DNA-bd_sf"/>
</dbReference>
<evidence type="ECO:0000256" key="5">
    <source>
        <dbReference type="SAM" id="MobiDB-lite"/>
    </source>
</evidence>
<organism evidence="7 8">
    <name type="scientific">Dongia soli</name>
    <dbReference type="NCBI Taxonomy" id="600628"/>
    <lineage>
        <taxon>Bacteria</taxon>
        <taxon>Pseudomonadati</taxon>
        <taxon>Pseudomonadota</taxon>
        <taxon>Alphaproteobacteria</taxon>
        <taxon>Rhodospirillales</taxon>
        <taxon>Dongiaceae</taxon>
        <taxon>Dongia</taxon>
    </lineage>
</organism>
<reference evidence="7 8" key="1">
    <citation type="journal article" date="2016" name="Antonie Van Leeuwenhoek">
        <title>Dongia soli sp. nov., isolated from soil from Dokdo, Korea.</title>
        <authorList>
            <person name="Kim D.U."/>
            <person name="Lee H."/>
            <person name="Kim H."/>
            <person name="Kim S.G."/>
            <person name="Ka J.O."/>
        </authorList>
    </citation>
    <scope>NUCLEOTIDE SEQUENCE [LARGE SCALE GENOMIC DNA]</scope>
    <source>
        <strain evidence="7 8">D78</strain>
    </source>
</reference>
<dbReference type="InterPro" id="IPR000847">
    <property type="entry name" value="LysR_HTH_N"/>
</dbReference>
<keyword evidence="4" id="KW-0804">Transcription</keyword>
<dbReference type="SUPFAM" id="SSF46785">
    <property type="entry name" value="Winged helix' DNA-binding domain"/>
    <property type="match status" value="1"/>
</dbReference>
<dbReference type="InterPro" id="IPR005119">
    <property type="entry name" value="LysR_subst-bd"/>
</dbReference>
<dbReference type="Pfam" id="PF00126">
    <property type="entry name" value="HTH_1"/>
    <property type="match status" value="1"/>
</dbReference>
<dbReference type="Proteomes" id="UP001279642">
    <property type="component" value="Unassembled WGS sequence"/>
</dbReference>
<accession>A0ABU5E677</accession>
<protein>
    <submittedName>
        <fullName evidence="7">LysR family transcriptional regulator</fullName>
    </submittedName>
</protein>
<proteinExistence type="inferred from homology"/>
<keyword evidence="3" id="KW-0238">DNA-binding</keyword>
<keyword evidence="8" id="KW-1185">Reference proteome</keyword>
<dbReference type="EMBL" id="JAXCLW010000001">
    <property type="protein sequence ID" value="MDY0881761.1"/>
    <property type="molecule type" value="Genomic_DNA"/>
</dbReference>
<feature type="region of interest" description="Disordered" evidence="5">
    <location>
        <begin position="294"/>
        <end position="317"/>
    </location>
</feature>
<evidence type="ECO:0000256" key="4">
    <source>
        <dbReference type="ARBA" id="ARBA00023163"/>
    </source>
</evidence>
<dbReference type="PRINTS" id="PR00039">
    <property type="entry name" value="HTHLYSR"/>
</dbReference>
<keyword evidence="2" id="KW-0805">Transcription regulation</keyword>
<evidence type="ECO:0000256" key="3">
    <source>
        <dbReference type="ARBA" id="ARBA00023125"/>
    </source>
</evidence>
<sequence>MDTRHFEAFRAIYENGSMSAAAAVLKKSQPAISKLISRLEDEVGVKLFHRARGRLEPTPEASIFLVAIARMLDTMEQTVAISRNLKGLSSATLRIASPPGLATYILPRVIAQVLKKNPGATARFITRSSNVVRDLGSIGAFDVGFAELPIESNVASLELFEMRCMCVMRPDHPLAGASAVGPEQLAARPFISLFPEHITTIALAEAFYRSGAPWNVIAEAEFFGSACAMVQETGAVTVVDPVTAQFYARAGMVAVPFEPVILYRFGMFRPSLRPPSRISADFMDAFRTFMSIGRKSRPGRTLPRTASRPATRTRKKG</sequence>
<name>A0ABU5E677_9PROT</name>
<evidence type="ECO:0000259" key="6">
    <source>
        <dbReference type="PROSITE" id="PS50931"/>
    </source>
</evidence>
<evidence type="ECO:0000256" key="1">
    <source>
        <dbReference type="ARBA" id="ARBA00009437"/>
    </source>
</evidence>
<feature type="compositionally biased region" description="Low complexity" evidence="5">
    <location>
        <begin position="300"/>
        <end position="310"/>
    </location>
</feature>
<dbReference type="RefSeq" id="WP_320506811.1">
    <property type="nucleotide sequence ID" value="NZ_JAXCLW010000001.1"/>
</dbReference>
<dbReference type="Gene3D" id="3.40.190.290">
    <property type="match status" value="1"/>
</dbReference>
<comment type="caution">
    <text evidence="7">The sequence shown here is derived from an EMBL/GenBank/DDBJ whole genome shotgun (WGS) entry which is preliminary data.</text>
</comment>
<comment type="similarity">
    <text evidence="1">Belongs to the LysR transcriptional regulatory family.</text>
</comment>
<evidence type="ECO:0000256" key="2">
    <source>
        <dbReference type="ARBA" id="ARBA00023015"/>
    </source>
</evidence>
<dbReference type="PROSITE" id="PS50931">
    <property type="entry name" value="HTH_LYSR"/>
    <property type="match status" value="1"/>
</dbReference>
<dbReference type="Gene3D" id="1.10.10.10">
    <property type="entry name" value="Winged helix-like DNA-binding domain superfamily/Winged helix DNA-binding domain"/>
    <property type="match status" value="1"/>
</dbReference>
<dbReference type="PANTHER" id="PTHR30427">
    <property type="entry name" value="TRANSCRIPTIONAL ACTIVATOR PROTEIN LYSR"/>
    <property type="match status" value="1"/>
</dbReference>
<dbReference type="PANTHER" id="PTHR30427:SF1">
    <property type="entry name" value="TRANSCRIPTIONAL ACTIVATOR PROTEIN LYSR"/>
    <property type="match status" value="1"/>
</dbReference>
<dbReference type="InterPro" id="IPR036390">
    <property type="entry name" value="WH_DNA-bd_sf"/>
</dbReference>
<evidence type="ECO:0000313" key="7">
    <source>
        <dbReference type="EMBL" id="MDY0881761.1"/>
    </source>
</evidence>
<evidence type="ECO:0000313" key="8">
    <source>
        <dbReference type="Proteomes" id="UP001279642"/>
    </source>
</evidence>